<keyword evidence="4 8" id="KW-0378">Hydrolase</keyword>
<keyword evidence="3" id="KW-0227">DNA damage</keyword>
<evidence type="ECO:0000313" key="10">
    <source>
        <dbReference type="Proteomes" id="UP001556653"/>
    </source>
</evidence>
<dbReference type="Pfam" id="PF02586">
    <property type="entry name" value="SRAP"/>
    <property type="match status" value="1"/>
</dbReference>
<dbReference type="EC" id="3.4.-.-" evidence="8"/>
<evidence type="ECO:0000256" key="2">
    <source>
        <dbReference type="ARBA" id="ARBA00022670"/>
    </source>
</evidence>
<keyword evidence="5" id="KW-0190">Covalent protein-DNA linkage</keyword>
<comment type="caution">
    <text evidence="9">The sequence shown here is derived from an EMBL/GenBank/DDBJ whole genome shotgun (WGS) entry which is preliminary data.</text>
</comment>
<evidence type="ECO:0000256" key="7">
    <source>
        <dbReference type="ARBA" id="ARBA00023239"/>
    </source>
</evidence>
<dbReference type="PANTHER" id="PTHR13604">
    <property type="entry name" value="DC12-RELATED"/>
    <property type="match status" value="1"/>
</dbReference>
<evidence type="ECO:0000256" key="5">
    <source>
        <dbReference type="ARBA" id="ARBA00023124"/>
    </source>
</evidence>
<dbReference type="InterPro" id="IPR003738">
    <property type="entry name" value="SRAP"/>
</dbReference>
<comment type="similarity">
    <text evidence="1 8">Belongs to the SOS response-associated peptidase family.</text>
</comment>
<protein>
    <recommendedName>
        <fullName evidence="8">Abasic site processing protein</fullName>
        <ecNumber evidence="8">3.4.-.-</ecNumber>
    </recommendedName>
</protein>
<evidence type="ECO:0000313" key="9">
    <source>
        <dbReference type="EMBL" id="MEX0386968.1"/>
    </source>
</evidence>
<evidence type="ECO:0000256" key="1">
    <source>
        <dbReference type="ARBA" id="ARBA00008136"/>
    </source>
</evidence>
<evidence type="ECO:0000256" key="4">
    <source>
        <dbReference type="ARBA" id="ARBA00022801"/>
    </source>
</evidence>
<keyword evidence="7" id="KW-0456">Lyase</keyword>
<dbReference type="EMBL" id="JBAKFJ010000001">
    <property type="protein sequence ID" value="MEX0386968.1"/>
    <property type="molecule type" value="Genomic_DNA"/>
</dbReference>
<proteinExistence type="inferred from homology"/>
<dbReference type="Gene3D" id="3.90.1680.10">
    <property type="entry name" value="SOS response associated peptidase-like"/>
    <property type="match status" value="1"/>
</dbReference>
<reference evidence="9 10" key="1">
    <citation type="submission" date="2024-02" db="EMBL/GenBank/DDBJ databases">
        <title>New especies of Spiribacter isolated from saline water.</title>
        <authorList>
            <person name="Leon M.J."/>
            <person name="De La Haba R."/>
            <person name="Sanchez-Porro C."/>
            <person name="Ventosa A."/>
        </authorList>
    </citation>
    <scope>NUCLEOTIDE SEQUENCE [LARGE SCALE GENOMIC DNA]</scope>
    <source>
        <strain evidence="10">ag22IC4-227</strain>
    </source>
</reference>
<keyword evidence="2 8" id="KW-0645">Protease</keyword>
<evidence type="ECO:0000256" key="8">
    <source>
        <dbReference type="RuleBase" id="RU364100"/>
    </source>
</evidence>
<evidence type="ECO:0000256" key="3">
    <source>
        <dbReference type="ARBA" id="ARBA00022763"/>
    </source>
</evidence>
<gene>
    <name evidence="9" type="ORF">V6X64_08200</name>
</gene>
<accession>A0ABV3S9Z1</accession>
<name>A0ABV3S9Z1_9GAMM</name>
<evidence type="ECO:0000256" key="6">
    <source>
        <dbReference type="ARBA" id="ARBA00023125"/>
    </source>
</evidence>
<dbReference type="InterPro" id="IPR036590">
    <property type="entry name" value="SRAP-like"/>
</dbReference>
<dbReference type="SUPFAM" id="SSF143081">
    <property type="entry name" value="BB1717-like"/>
    <property type="match status" value="1"/>
</dbReference>
<keyword evidence="6" id="KW-0238">DNA-binding</keyword>
<organism evidence="9 10">
    <name type="scientific">Spiribacter onubensis</name>
    <dbReference type="NCBI Taxonomy" id="3122420"/>
    <lineage>
        <taxon>Bacteria</taxon>
        <taxon>Pseudomonadati</taxon>
        <taxon>Pseudomonadota</taxon>
        <taxon>Gammaproteobacteria</taxon>
        <taxon>Chromatiales</taxon>
        <taxon>Ectothiorhodospiraceae</taxon>
        <taxon>Spiribacter</taxon>
    </lineage>
</organism>
<dbReference type="Proteomes" id="UP001556653">
    <property type="component" value="Unassembled WGS sequence"/>
</dbReference>
<dbReference type="PANTHER" id="PTHR13604:SF0">
    <property type="entry name" value="ABASIC SITE PROCESSING PROTEIN HMCES"/>
    <property type="match status" value="1"/>
</dbReference>
<sequence length="229" mass="25488">MCGRFDLHAWPETVARALGVSAPFTGWDAHYNITPDRPIAAALPASLVDGRTGSGSPGKPVLDYAWWGFRPDWASDDAPGPINARAETVARSRYFRSAFRHQRCLIPANGWFEWEKTSTGKRPWYVTAPDDAVLFYAGIWAGSEHESGRCCAIITEPARGVAADIHPRMPLVLDRACWHAWLDTSLTERDAIRQAVHRLDPDNLRAWPVSTRVNRPSEDDESLIEPADG</sequence>
<dbReference type="RefSeq" id="WP_367967469.1">
    <property type="nucleotide sequence ID" value="NZ_JBAKFJ010000001.1"/>
</dbReference>
<keyword evidence="10" id="KW-1185">Reference proteome</keyword>